<accession>A0AA96J3E7</accession>
<organism evidence="2 3">
    <name type="scientific">Flavobacterium capsici</name>
    <dbReference type="NCBI Taxonomy" id="3075618"/>
    <lineage>
        <taxon>Bacteria</taxon>
        <taxon>Pseudomonadati</taxon>
        <taxon>Bacteroidota</taxon>
        <taxon>Flavobacteriia</taxon>
        <taxon>Flavobacteriales</taxon>
        <taxon>Flavobacteriaceae</taxon>
        <taxon>Flavobacterium</taxon>
    </lineage>
</organism>
<protein>
    <submittedName>
        <fullName evidence="2">Uncharacterized protein</fullName>
    </submittedName>
</protein>
<dbReference type="EMBL" id="CP134878">
    <property type="protein sequence ID" value="WNM19258.1"/>
    <property type="molecule type" value="Genomic_DNA"/>
</dbReference>
<dbReference type="RefSeq" id="WP_313324054.1">
    <property type="nucleotide sequence ID" value="NZ_CP134878.1"/>
</dbReference>
<accession>A0AA96EYT9</accession>
<evidence type="ECO:0000313" key="2">
    <source>
        <dbReference type="EMBL" id="WNM20647.1"/>
    </source>
</evidence>
<dbReference type="EMBL" id="CP134890">
    <property type="protein sequence ID" value="WNM20647.1"/>
    <property type="molecule type" value="Genomic_DNA"/>
</dbReference>
<keyword evidence="3" id="KW-1185">Reference proteome</keyword>
<name>A0AA96EYT9_9FLAO</name>
<dbReference type="KEGG" id="fcj:RN605_08085"/>
<gene>
    <name evidence="2" type="ORF">RN605_08085</name>
    <name evidence="1" type="ORF">RN608_00915</name>
</gene>
<reference evidence="2 3" key="1">
    <citation type="submission" date="2023-09" db="EMBL/GenBank/DDBJ databases">
        <title>Flavobacterium sp. a novel bacteria isolate from Pepper rhizosphere.</title>
        <authorList>
            <person name="Peng Y."/>
            <person name="Lee J."/>
        </authorList>
    </citation>
    <scope>NUCLEOTIDE SEQUENCE [LARGE SCALE GENOMIC DNA]</scope>
    <source>
        <strain evidence="1">PMR2A8</strain>
        <strain evidence="2 3">PMTSA4</strain>
    </source>
</reference>
<proteinExistence type="predicted"/>
<dbReference type="AlphaFoldDB" id="A0AA96EYT9"/>
<evidence type="ECO:0000313" key="3">
    <source>
        <dbReference type="Proteomes" id="UP001304515"/>
    </source>
</evidence>
<evidence type="ECO:0000313" key="1">
    <source>
        <dbReference type="EMBL" id="WNM19258.1"/>
    </source>
</evidence>
<sequence>MILEKIKIKLNFPDPRFWKYFIGHQFILQPNERTILGNKIEVENDLHKKIIVFGSWYPYAYDFEKYSEYQKNIEIEREKKHEERKLFYENLKKEAIEFNNSLEIPVKWSSEIKQVLSGLSEKSSGNGWKKNTVRHIYLHESFSSGRLKREAKNFLCSQVKSKYSGNWSGTLGENGLEYKVNCQKCLEISNKLKTKNSK</sequence>
<dbReference type="Proteomes" id="UP001304515">
    <property type="component" value="Chromosome"/>
</dbReference>